<dbReference type="EMBL" id="CAJOBP010009023">
    <property type="protein sequence ID" value="CAF4545184.1"/>
    <property type="molecule type" value="Genomic_DNA"/>
</dbReference>
<protein>
    <recommendedName>
        <fullName evidence="1">Hermes trasposase DNA-binding domain-containing protein</fullName>
    </recommendedName>
</protein>
<dbReference type="EMBL" id="CAJNYU010001133">
    <property type="protein sequence ID" value="CAF3415888.1"/>
    <property type="molecule type" value="Genomic_DNA"/>
</dbReference>
<dbReference type="Proteomes" id="UP000663869">
    <property type="component" value="Unassembled WGS sequence"/>
</dbReference>
<dbReference type="Proteomes" id="UP000663851">
    <property type="component" value="Unassembled WGS sequence"/>
</dbReference>
<sequence length="342" mass="39410">PKRVKDVITSACVECVVQDGRAFHLLKGSGFIRLAKELFNSGKLLSLSTNIQIEDLLPNPTTISRNIDRLYTYYKEKLIDLCRSMDSFCLTVDFWTEPYTGLSYCGLSLGHVDLQFQPQTFLIGCYPYQMENKRAPTIRSFIDTVLNEFGLKLNQEKFVMSDNEPTMKCTFNSNCKRVGCSDHYLNKQMQHAFTSTIIDGENVNCESAQDMFDDVKRILSSVRRMHKQQDLSKNLVIYSDTRFGGAFNMLVLFSDVFDEVAEILDSKLFTIYSRIDKDLLSDICEFLSPFITVLETLSDNKRPTLHRVVPFKQFLINKCDIGNDEKQGVKQLKLFLRMKFKK</sequence>
<comment type="caution">
    <text evidence="4">The sequence shown here is derived from an EMBL/GenBank/DDBJ whole genome shotgun (WGS) entry which is preliminary data.</text>
</comment>
<dbReference type="GO" id="GO:0006357">
    <property type="term" value="P:regulation of transcription by RNA polymerase II"/>
    <property type="evidence" value="ECO:0007669"/>
    <property type="project" value="TreeGrafter"/>
</dbReference>
<dbReference type="EMBL" id="CAJOBO010003800">
    <property type="protein sequence ID" value="CAF4503571.1"/>
    <property type="molecule type" value="Genomic_DNA"/>
</dbReference>
<dbReference type="AlphaFoldDB" id="A0A820VP32"/>
<feature type="domain" description="Hermes trasposase DNA-binding" evidence="1">
    <location>
        <begin position="5"/>
        <end position="62"/>
    </location>
</feature>
<dbReference type="PANTHER" id="PTHR46169:SF15">
    <property type="entry name" value="INNER CENTROMERE PROTEIN A-LIKE ISOFORM X1-RELATED"/>
    <property type="match status" value="1"/>
</dbReference>
<dbReference type="InterPro" id="IPR018473">
    <property type="entry name" value="Hermes_transposase_DNA-db"/>
</dbReference>
<dbReference type="Proteomes" id="UP000663833">
    <property type="component" value="Unassembled WGS sequence"/>
</dbReference>
<dbReference type="Gene3D" id="1.10.10.1070">
    <property type="entry name" value="Zinc finger, BED domain-containing"/>
    <property type="match status" value="1"/>
</dbReference>
<evidence type="ECO:0000313" key="2">
    <source>
        <dbReference type="EMBL" id="CAF3415888.1"/>
    </source>
</evidence>
<dbReference type="EMBL" id="CAJNYD010002520">
    <property type="protein sequence ID" value="CAF3422299.1"/>
    <property type="molecule type" value="Genomic_DNA"/>
</dbReference>
<dbReference type="PANTHER" id="PTHR46169">
    <property type="entry name" value="DNA REPLICATION-RELATED ELEMENT FACTOR, ISOFORM A"/>
    <property type="match status" value="1"/>
</dbReference>
<dbReference type="InterPro" id="IPR052717">
    <property type="entry name" value="Vacuolar_transposase_reg"/>
</dbReference>
<dbReference type="Proteomes" id="UP000663873">
    <property type="component" value="Unassembled WGS sequence"/>
</dbReference>
<reference evidence="4" key="1">
    <citation type="submission" date="2021-02" db="EMBL/GenBank/DDBJ databases">
        <authorList>
            <person name="Nowell W R."/>
        </authorList>
    </citation>
    <scope>NUCLEOTIDE SEQUENCE</scope>
</reference>
<evidence type="ECO:0000259" key="1">
    <source>
        <dbReference type="Pfam" id="PF10683"/>
    </source>
</evidence>
<name>A0A820VP32_9BILA</name>
<gene>
    <name evidence="2" type="ORF">FME351_LOCUS10444</name>
    <name evidence="4" type="ORF">HFQ381_LOCUS27951</name>
    <name evidence="3" type="ORF">LUA448_LOCUS19543</name>
    <name evidence="6" type="ORF">TSG867_LOCUS31217</name>
    <name evidence="5" type="ORF">UJA718_LOCUS29005</name>
</gene>
<evidence type="ECO:0000313" key="8">
    <source>
        <dbReference type="Proteomes" id="UP000663873"/>
    </source>
</evidence>
<dbReference type="Proteomes" id="UP000663862">
    <property type="component" value="Unassembled WGS sequence"/>
</dbReference>
<dbReference type="Pfam" id="PF10683">
    <property type="entry name" value="DBD_Tnp_Hermes"/>
    <property type="match status" value="1"/>
</dbReference>
<dbReference type="InterPro" id="IPR012337">
    <property type="entry name" value="RNaseH-like_sf"/>
</dbReference>
<keyword evidence="8" id="KW-1185">Reference proteome</keyword>
<proteinExistence type="predicted"/>
<accession>A0A820VP32</accession>
<evidence type="ECO:0000313" key="6">
    <source>
        <dbReference type="EMBL" id="CAF4658624.1"/>
    </source>
</evidence>
<evidence type="ECO:0000313" key="5">
    <source>
        <dbReference type="EMBL" id="CAF4545184.1"/>
    </source>
</evidence>
<evidence type="ECO:0000313" key="4">
    <source>
        <dbReference type="EMBL" id="CAF4503571.1"/>
    </source>
</evidence>
<dbReference type="SUPFAM" id="SSF53098">
    <property type="entry name" value="Ribonuclease H-like"/>
    <property type="match status" value="1"/>
</dbReference>
<evidence type="ECO:0000313" key="7">
    <source>
        <dbReference type="Proteomes" id="UP000663851"/>
    </source>
</evidence>
<organism evidence="4 7">
    <name type="scientific">Rotaria socialis</name>
    <dbReference type="NCBI Taxonomy" id="392032"/>
    <lineage>
        <taxon>Eukaryota</taxon>
        <taxon>Metazoa</taxon>
        <taxon>Spiralia</taxon>
        <taxon>Gnathifera</taxon>
        <taxon>Rotifera</taxon>
        <taxon>Eurotatoria</taxon>
        <taxon>Bdelloidea</taxon>
        <taxon>Philodinida</taxon>
        <taxon>Philodinidae</taxon>
        <taxon>Rotaria</taxon>
    </lineage>
</organism>
<dbReference type="SUPFAM" id="SSF140996">
    <property type="entry name" value="Hermes dimerisation domain"/>
    <property type="match status" value="1"/>
</dbReference>
<feature type="non-terminal residue" evidence="4">
    <location>
        <position position="1"/>
    </location>
</feature>
<evidence type="ECO:0000313" key="3">
    <source>
        <dbReference type="EMBL" id="CAF3422299.1"/>
    </source>
</evidence>
<dbReference type="EMBL" id="CAJOBQ010005582">
    <property type="protein sequence ID" value="CAF4658624.1"/>
    <property type="molecule type" value="Genomic_DNA"/>
</dbReference>
<dbReference type="GO" id="GO:0005634">
    <property type="term" value="C:nucleus"/>
    <property type="evidence" value="ECO:0007669"/>
    <property type="project" value="TreeGrafter"/>
</dbReference>